<sequence>MIERKRLRRAHLHVPRKSFVNNPKISNNMQTMTTRNVVATPRWIRKDEPTYYETNMSHIGSTRSNGLGLGDSKTLSKTKQPEPSTSTVRTLGVDWAAHDKPKLWWAAHGSLVWPLRSPFVGLWAAHAHGRRPKDERMVDGPPEDLVFLTNCNLLVFLGWAKIVAI</sequence>
<dbReference type="Proteomes" id="UP001064489">
    <property type="component" value="Chromosome 2"/>
</dbReference>
<keyword evidence="3" id="KW-1185">Reference proteome</keyword>
<organism evidence="2 3">
    <name type="scientific">Acer negundo</name>
    <name type="common">Box elder</name>
    <dbReference type="NCBI Taxonomy" id="4023"/>
    <lineage>
        <taxon>Eukaryota</taxon>
        <taxon>Viridiplantae</taxon>
        <taxon>Streptophyta</taxon>
        <taxon>Embryophyta</taxon>
        <taxon>Tracheophyta</taxon>
        <taxon>Spermatophyta</taxon>
        <taxon>Magnoliopsida</taxon>
        <taxon>eudicotyledons</taxon>
        <taxon>Gunneridae</taxon>
        <taxon>Pentapetalae</taxon>
        <taxon>rosids</taxon>
        <taxon>malvids</taxon>
        <taxon>Sapindales</taxon>
        <taxon>Sapindaceae</taxon>
        <taxon>Hippocastanoideae</taxon>
        <taxon>Acereae</taxon>
        <taxon>Acer</taxon>
    </lineage>
</organism>
<feature type="compositionally biased region" description="Polar residues" evidence="1">
    <location>
        <begin position="73"/>
        <end position="86"/>
    </location>
</feature>
<evidence type="ECO:0000313" key="3">
    <source>
        <dbReference type="Proteomes" id="UP001064489"/>
    </source>
</evidence>
<accession>A0AAD5IFT8</accession>
<reference evidence="2" key="2">
    <citation type="submission" date="2023-02" db="EMBL/GenBank/DDBJ databases">
        <authorList>
            <person name="Swenson N.G."/>
            <person name="Wegrzyn J.L."/>
            <person name="Mcevoy S.L."/>
        </authorList>
    </citation>
    <scope>NUCLEOTIDE SEQUENCE</scope>
    <source>
        <strain evidence="2">91603</strain>
        <tissue evidence="2">Leaf</tissue>
    </source>
</reference>
<evidence type="ECO:0000313" key="2">
    <source>
        <dbReference type="EMBL" id="KAI9161447.1"/>
    </source>
</evidence>
<reference evidence="2" key="1">
    <citation type="journal article" date="2022" name="Plant J.">
        <title>Strategies of tolerance reflected in two North American maple genomes.</title>
        <authorList>
            <person name="McEvoy S.L."/>
            <person name="Sezen U.U."/>
            <person name="Trouern-Trend A."/>
            <person name="McMahon S.M."/>
            <person name="Schaberg P.G."/>
            <person name="Yang J."/>
            <person name="Wegrzyn J.L."/>
            <person name="Swenson N.G."/>
        </authorList>
    </citation>
    <scope>NUCLEOTIDE SEQUENCE</scope>
    <source>
        <strain evidence="2">91603</strain>
    </source>
</reference>
<comment type="caution">
    <text evidence="2">The sequence shown here is derived from an EMBL/GenBank/DDBJ whole genome shotgun (WGS) entry which is preliminary data.</text>
</comment>
<gene>
    <name evidence="2" type="ORF">LWI28_017579</name>
</gene>
<proteinExistence type="predicted"/>
<name>A0AAD5IFT8_ACENE</name>
<dbReference type="AlphaFoldDB" id="A0AAD5IFT8"/>
<protein>
    <submittedName>
        <fullName evidence="2">Uncharacterized protein</fullName>
    </submittedName>
</protein>
<evidence type="ECO:0000256" key="1">
    <source>
        <dbReference type="SAM" id="MobiDB-lite"/>
    </source>
</evidence>
<feature type="region of interest" description="Disordered" evidence="1">
    <location>
        <begin position="62"/>
        <end position="86"/>
    </location>
</feature>
<dbReference type="EMBL" id="JAJSOW010000106">
    <property type="protein sequence ID" value="KAI9161447.1"/>
    <property type="molecule type" value="Genomic_DNA"/>
</dbReference>